<dbReference type="AlphaFoldDB" id="A0A7S9DYV6"/>
<keyword evidence="2" id="KW-1185">Reference proteome</keyword>
<dbReference type="Proteomes" id="UP000595095">
    <property type="component" value="Chromosome"/>
</dbReference>
<name>A0A7S9DYV6_9ALTE</name>
<gene>
    <name evidence="1" type="ORF">IT774_04225</name>
</gene>
<evidence type="ECO:0000313" key="2">
    <source>
        <dbReference type="Proteomes" id="UP000595095"/>
    </source>
</evidence>
<accession>A0A7S9DYV6</accession>
<sequence length="71" mass="8087">MSVSEHVNNHPSLAQMHATLNGNRINKRLMVAVWVDAAIKMYSTGNFMKTKKLEVKSWLEETPLFNKATDL</sequence>
<reference evidence="1 2" key="1">
    <citation type="submission" date="2020-11" db="EMBL/GenBank/DDBJ databases">
        <title>Complete genome sequence for Salinimonas sp. strain G2-b.</title>
        <authorList>
            <person name="Park S.-J."/>
        </authorList>
    </citation>
    <scope>NUCLEOTIDE SEQUENCE [LARGE SCALE GENOMIC DNA]</scope>
    <source>
        <strain evidence="1 2">G2-b</strain>
    </source>
</reference>
<protein>
    <submittedName>
        <fullName evidence="1">Uncharacterized protein</fullName>
    </submittedName>
</protein>
<organism evidence="1 2">
    <name type="scientific">Salinimonas marina</name>
    <dbReference type="NCBI Taxonomy" id="2785918"/>
    <lineage>
        <taxon>Bacteria</taxon>
        <taxon>Pseudomonadati</taxon>
        <taxon>Pseudomonadota</taxon>
        <taxon>Gammaproteobacteria</taxon>
        <taxon>Alteromonadales</taxon>
        <taxon>Alteromonadaceae</taxon>
        <taxon>Alteromonas/Salinimonas group</taxon>
        <taxon>Salinimonas</taxon>
    </lineage>
</organism>
<proteinExistence type="predicted"/>
<evidence type="ECO:0000313" key="1">
    <source>
        <dbReference type="EMBL" id="QPG06405.1"/>
    </source>
</evidence>
<dbReference type="EMBL" id="CP064795">
    <property type="protein sequence ID" value="QPG06405.1"/>
    <property type="molecule type" value="Genomic_DNA"/>
</dbReference>
<dbReference type="RefSeq" id="WP_195811481.1">
    <property type="nucleotide sequence ID" value="NZ_CP064795.1"/>
</dbReference>
<dbReference type="KEGG" id="smaa:IT774_04225"/>